<protein>
    <submittedName>
        <fullName evidence="8">Sigma-70 family RNA polymerase sigma factor</fullName>
    </submittedName>
</protein>
<dbReference type="Gene3D" id="1.10.10.10">
    <property type="entry name" value="Winged helix-like DNA-binding domain superfamily/Winged helix DNA-binding domain"/>
    <property type="match status" value="1"/>
</dbReference>
<proteinExistence type="inferred from homology"/>
<comment type="similarity">
    <text evidence="1">Belongs to the sigma-70 factor family. ECF subfamily.</text>
</comment>
<dbReference type="Proteomes" id="UP000641741">
    <property type="component" value="Unassembled WGS sequence"/>
</dbReference>
<evidence type="ECO:0000256" key="2">
    <source>
        <dbReference type="ARBA" id="ARBA00023015"/>
    </source>
</evidence>
<dbReference type="PANTHER" id="PTHR43133:SF8">
    <property type="entry name" value="RNA POLYMERASE SIGMA FACTOR HI_1459-RELATED"/>
    <property type="match status" value="1"/>
</dbReference>
<evidence type="ECO:0000259" key="7">
    <source>
        <dbReference type="Pfam" id="PF08281"/>
    </source>
</evidence>
<comment type="caution">
    <text evidence="8">The sequence shown here is derived from an EMBL/GenBank/DDBJ whole genome shotgun (WGS) entry which is preliminary data.</text>
</comment>
<feature type="domain" description="RNA polymerase sigma factor 70 region 4 type 2" evidence="7">
    <location>
        <begin position="124"/>
        <end position="164"/>
    </location>
</feature>
<dbReference type="NCBIfam" id="TIGR02937">
    <property type="entry name" value="sigma70-ECF"/>
    <property type="match status" value="1"/>
</dbReference>
<feature type="region of interest" description="Disordered" evidence="6">
    <location>
        <begin position="544"/>
        <end position="569"/>
    </location>
</feature>
<keyword evidence="3" id="KW-0731">Sigma factor</keyword>
<feature type="compositionally biased region" description="Polar residues" evidence="6">
    <location>
        <begin position="546"/>
        <end position="557"/>
    </location>
</feature>
<evidence type="ECO:0000313" key="8">
    <source>
        <dbReference type="EMBL" id="MBC5695015.1"/>
    </source>
</evidence>
<dbReference type="InterPro" id="IPR014284">
    <property type="entry name" value="RNA_pol_sigma-70_dom"/>
</dbReference>
<keyword evidence="4" id="KW-0238">DNA-binding</keyword>
<dbReference type="InterPro" id="IPR039425">
    <property type="entry name" value="RNA_pol_sigma-70-like"/>
</dbReference>
<gene>
    <name evidence="8" type="ORF">H8S02_03525</name>
</gene>
<dbReference type="SUPFAM" id="SSF88659">
    <property type="entry name" value="Sigma3 and sigma4 domains of RNA polymerase sigma factors"/>
    <property type="match status" value="1"/>
</dbReference>
<sequence>MLNEDTRLLLARCRRGDAEAQSELLRAIQPRLYFYCLKMLKDERRAQDTERKIFCEVLNGLSELKNDEDFPLRTVSTAARLCRAAARNAAPEQADSAPFIDGPMQVLPDKALDSEENRCLAAALTAALPDVQRECVLMYYYLEMSISEIAAALAISESAVKTRLGGAQSAIERGVRGRETADPSLRGVSLLPFLRHFLCLDAELTELDAQTAARLVQAALASVEKKAAACEKAAARSAARDAAKKAGKSPLLLLLAKHRHETFAAAFALVLCSAALIAWGTQPKIENVPDETASAEIEAQTGEDSFSNPWADTDTDTEDAEAGVVLTVHHRVLAARSCPLVTYVSAYDRATGDAIPENELEWSVSRRSLLRFNPDDGSVSIPGDPLGEQVSTGTVELTVKWGKYTDTAVFDLVEQHENAILDRTNITLPANTETTAVPTKIDITQDGVIVLRQIFSGSEFYFDKATQSTVMTDQSYTDEIESVEWIVDDPSIAEAVPQVSPNGKTFYCTFRTYQPGQTCLTCRVTRTDGSTAYQYCDITVVEPTEEQQTADSTQTDETAPVSPDAAAAE</sequence>
<evidence type="ECO:0000256" key="6">
    <source>
        <dbReference type="SAM" id="MobiDB-lite"/>
    </source>
</evidence>
<evidence type="ECO:0000256" key="5">
    <source>
        <dbReference type="ARBA" id="ARBA00023163"/>
    </source>
</evidence>
<dbReference type="InterPro" id="IPR013249">
    <property type="entry name" value="RNA_pol_sigma70_r4_t2"/>
</dbReference>
<dbReference type="CDD" id="cd06171">
    <property type="entry name" value="Sigma70_r4"/>
    <property type="match status" value="1"/>
</dbReference>
<dbReference type="Gene3D" id="1.10.1740.10">
    <property type="match status" value="1"/>
</dbReference>
<organism evidence="8 9">
    <name type="scientific">Agathobaculum hominis</name>
    <dbReference type="NCBI Taxonomy" id="2763014"/>
    <lineage>
        <taxon>Bacteria</taxon>
        <taxon>Bacillati</taxon>
        <taxon>Bacillota</taxon>
        <taxon>Clostridia</taxon>
        <taxon>Eubacteriales</taxon>
        <taxon>Butyricicoccaceae</taxon>
        <taxon>Agathobaculum</taxon>
    </lineage>
</organism>
<name>A0ABR7GL15_9FIRM</name>
<keyword evidence="5" id="KW-0804">Transcription</keyword>
<dbReference type="InterPro" id="IPR036388">
    <property type="entry name" value="WH-like_DNA-bd_sf"/>
</dbReference>
<keyword evidence="2" id="KW-0805">Transcription regulation</keyword>
<evidence type="ECO:0000256" key="4">
    <source>
        <dbReference type="ARBA" id="ARBA00023125"/>
    </source>
</evidence>
<dbReference type="RefSeq" id="WP_186969328.1">
    <property type="nucleotide sequence ID" value="NZ_JACOPK010000003.1"/>
</dbReference>
<keyword evidence="9" id="KW-1185">Reference proteome</keyword>
<dbReference type="SUPFAM" id="SSF88946">
    <property type="entry name" value="Sigma2 domain of RNA polymerase sigma factors"/>
    <property type="match status" value="1"/>
</dbReference>
<dbReference type="PANTHER" id="PTHR43133">
    <property type="entry name" value="RNA POLYMERASE ECF-TYPE SIGMA FACTO"/>
    <property type="match status" value="1"/>
</dbReference>
<dbReference type="InterPro" id="IPR013325">
    <property type="entry name" value="RNA_pol_sigma_r2"/>
</dbReference>
<dbReference type="InterPro" id="IPR013324">
    <property type="entry name" value="RNA_pol_sigma_r3/r4-like"/>
</dbReference>
<accession>A0ABR7GL15</accession>
<reference evidence="8 9" key="1">
    <citation type="submission" date="2020-08" db="EMBL/GenBank/DDBJ databases">
        <title>Genome public.</title>
        <authorList>
            <person name="Liu C."/>
            <person name="Sun Q."/>
        </authorList>
    </citation>
    <scope>NUCLEOTIDE SEQUENCE [LARGE SCALE GENOMIC DNA]</scope>
    <source>
        <strain evidence="8 9">M2</strain>
    </source>
</reference>
<dbReference type="EMBL" id="JACOPK010000003">
    <property type="protein sequence ID" value="MBC5695015.1"/>
    <property type="molecule type" value="Genomic_DNA"/>
</dbReference>
<evidence type="ECO:0000313" key="9">
    <source>
        <dbReference type="Proteomes" id="UP000641741"/>
    </source>
</evidence>
<dbReference type="Pfam" id="PF08281">
    <property type="entry name" value="Sigma70_r4_2"/>
    <property type="match status" value="1"/>
</dbReference>
<evidence type="ECO:0000256" key="3">
    <source>
        <dbReference type="ARBA" id="ARBA00023082"/>
    </source>
</evidence>
<evidence type="ECO:0000256" key="1">
    <source>
        <dbReference type="ARBA" id="ARBA00010641"/>
    </source>
</evidence>